<sequence length="195" mass="23372">MTIEQIIHLIQGINHLPAELEQALRKYIGFTTAFPGHFLLKPKQHCDHVYLVLSGLLRCYTVENGEEHILWFRTENQAAIPAPNFCHRKPAQEYIVAVERTELAFITYEHREELRRKFVEFACIEVYFTLQCLADLRRHSKIYKLNAEGRYRWFLRFYHHLLPRVPLRHIASFLNMKEETLSRARARMRRRKKPS</sequence>
<dbReference type="OrthoDB" id="680421at2"/>
<dbReference type="EMBL" id="FOBB01000002">
    <property type="protein sequence ID" value="SEL63161.1"/>
    <property type="molecule type" value="Genomic_DNA"/>
</dbReference>
<dbReference type="STRING" id="573321.SAMN04488505_102720"/>
<dbReference type="RefSeq" id="WP_089910495.1">
    <property type="nucleotide sequence ID" value="NZ_FOBB01000002.1"/>
</dbReference>
<evidence type="ECO:0000313" key="3">
    <source>
        <dbReference type="Proteomes" id="UP000198984"/>
    </source>
</evidence>
<reference evidence="2 3" key="1">
    <citation type="submission" date="2016-10" db="EMBL/GenBank/DDBJ databases">
        <authorList>
            <person name="de Groot N.N."/>
        </authorList>
    </citation>
    <scope>NUCLEOTIDE SEQUENCE [LARGE SCALE GENOMIC DNA]</scope>
    <source>
        <strain evidence="2 3">DSM 21039</strain>
    </source>
</reference>
<dbReference type="Pfam" id="PF00027">
    <property type="entry name" value="cNMP_binding"/>
    <property type="match status" value="1"/>
</dbReference>
<evidence type="ECO:0000313" key="2">
    <source>
        <dbReference type="EMBL" id="SEL63161.1"/>
    </source>
</evidence>
<keyword evidence="2" id="KW-0808">Transferase</keyword>
<name>A0A1H7RSF6_9BACT</name>
<proteinExistence type="predicted"/>
<feature type="domain" description="Cyclic nucleotide-binding" evidence="1">
    <location>
        <begin position="35"/>
        <end position="115"/>
    </location>
</feature>
<accession>A0A1H7RSF6</accession>
<dbReference type="Proteomes" id="UP000198984">
    <property type="component" value="Unassembled WGS sequence"/>
</dbReference>
<gene>
    <name evidence="2" type="ORF">SAMN04488505_102720</name>
</gene>
<dbReference type="GO" id="GO:0016301">
    <property type="term" value="F:kinase activity"/>
    <property type="evidence" value="ECO:0007669"/>
    <property type="project" value="UniProtKB-KW"/>
</dbReference>
<dbReference type="InterPro" id="IPR014710">
    <property type="entry name" value="RmlC-like_jellyroll"/>
</dbReference>
<organism evidence="2 3">
    <name type="scientific">Chitinophaga rupis</name>
    <dbReference type="NCBI Taxonomy" id="573321"/>
    <lineage>
        <taxon>Bacteria</taxon>
        <taxon>Pseudomonadati</taxon>
        <taxon>Bacteroidota</taxon>
        <taxon>Chitinophagia</taxon>
        <taxon>Chitinophagales</taxon>
        <taxon>Chitinophagaceae</taxon>
        <taxon>Chitinophaga</taxon>
    </lineage>
</organism>
<dbReference type="AlphaFoldDB" id="A0A1H7RSF6"/>
<keyword evidence="3" id="KW-1185">Reference proteome</keyword>
<dbReference type="Gene3D" id="2.60.120.10">
    <property type="entry name" value="Jelly Rolls"/>
    <property type="match status" value="1"/>
</dbReference>
<protein>
    <submittedName>
        <fullName evidence="2">cAMP-binding domain of CRP or a regulatory subunit of cAMP-dependent protein kinases</fullName>
    </submittedName>
</protein>
<dbReference type="SUPFAM" id="SSF51206">
    <property type="entry name" value="cAMP-binding domain-like"/>
    <property type="match status" value="1"/>
</dbReference>
<dbReference type="InterPro" id="IPR018490">
    <property type="entry name" value="cNMP-bd_dom_sf"/>
</dbReference>
<evidence type="ECO:0000259" key="1">
    <source>
        <dbReference type="Pfam" id="PF00027"/>
    </source>
</evidence>
<dbReference type="InterPro" id="IPR000595">
    <property type="entry name" value="cNMP-bd_dom"/>
</dbReference>
<keyword evidence="2" id="KW-0418">Kinase</keyword>